<proteinExistence type="predicted"/>
<sequence length="124" mass="12722">MMRLPGPLHVVNEGLAFLLEVCALGLLCWWGFSTGGNVALHVLLGIGAPLAAAVLWGLFASPKARHGTSLPVVLTVKALVFGAAAVALVPLGHPVLAAVFAAVALVNTVLATLDREAAFHQARS</sequence>
<protein>
    <recommendedName>
        <fullName evidence="4">DUF2568 domain-containing protein</fullName>
    </recommendedName>
</protein>
<dbReference type="Pfam" id="PF10823">
    <property type="entry name" value="DUF2568"/>
    <property type="match status" value="1"/>
</dbReference>
<dbReference type="InterPro" id="IPR021214">
    <property type="entry name" value="DUF2568"/>
</dbReference>
<dbReference type="AlphaFoldDB" id="A0A7K0BW10"/>
<comment type="caution">
    <text evidence="2">The sequence shown here is derived from an EMBL/GenBank/DDBJ whole genome shotgun (WGS) entry which is preliminary data.</text>
</comment>
<feature type="transmembrane region" description="Helical" evidence="1">
    <location>
        <begin position="70"/>
        <end position="89"/>
    </location>
</feature>
<name>A0A7K0BW10_9ACTN</name>
<keyword evidence="1" id="KW-0472">Membrane</keyword>
<keyword evidence="1" id="KW-0812">Transmembrane</keyword>
<dbReference type="RefSeq" id="WP_194293346.1">
    <property type="nucleotide sequence ID" value="NZ_WEGH01000002.1"/>
</dbReference>
<dbReference type="EMBL" id="WEGH01000002">
    <property type="protein sequence ID" value="MQY05359.1"/>
    <property type="molecule type" value="Genomic_DNA"/>
</dbReference>
<feature type="transmembrane region" description="Helical" evidence="1">
    <location>
        <begin position="38"/>
        <end position="58"/>
    </location>
</feature>
<dbReference type="Proteomes" id="UP000487268">
    <property type="component" value="Unassembled WGS sequence"/>
</dbReference>
<evidence type="ECO:0000313" key="2">
    <source>
        <dbReference type="EMBL" id="MQY05359.1"/>
    </source>
</evidence>
<keyword evidence="1" id="KW-1133">Transmembrane helix</keyword>
<organism evidence="2 3">
    <name type="scientific">Actinomadura macrotermitis</name>
    <dbReference type="NCBI Taxonomy" id="2585200"/>
    <lineage>
        <taxon>Bacteria</taxon>
        <taxon>Bacillati</taxon>
        <taxon>Actinomycetota</taxon>
        <taxon>Actinomycetes</taxon>
        <taxon>Streptosporangiales</taxon>
        <taxon>Thermomonosporaceae</taxon>
        <taxon>Actinomadura</taxon>
    </lineage>
</organism>
<feature type="transmembrane region" description="Helical" evidence="1">
    <location>
        <begin position="12"/>
        <end position="32"/>
    </location>
</feature>
<evidence type="ECO:0008006" key="4">
    <source>
        <dbReference type="Google" id="ProtNLM"/>
    </source>
</evidence>
<accession>A0A7K0BW10</accession>
<evidence type="ECO:0000256" key="1">
    <source>
        <dbReference type="SAM" id="Phobius"/>
    </source>
</evidence>
<feature type="transmembrane region" description="Helical" evidence="1">
    <location>
        <begin position="95"/>
        <end position="113"/>
    </location>
</feature>
<reference evidence="2 3" key="1">
    <citation type="submission" date="2019-10" db="EMBL/GenBank/DDBJ databases">
        <title>Actinomadura rubteroloni sp. nov. and Actinomadura macrotermitis sp. nov., isolated from the gut of fungus growing-termite Macrotermes natalensis.</title>
        <authorList>
            <person name="Benndorf R."/>
            <person name="Martin K."/>
            <person name="Kuefner M."/>
            <person name="De Beer W."/>
            <person name="Kaster A.-K."/>
            <person name="Vollmers J."/>
            <person name="Poulsen M."/>
            <person name="Beemelmanns C."/>
        </authorList>
    </citation>
    <scope>NUCLEOTIDE SEQUENCE [LARGE SCALE GENOMIC DNA]</scope>
    <source>
        <strain evidence="2 3">RB68</strain>
    </source>
</reference>
<gene>
    <name evidence="2" type="ORF">ACRB68_34320</name>
</gene>
<evidence type="ECO:0000313" key="3">
    <source>
        <dbReference type="Proteomes" id="UP000487268"/>
    </source>
</evidence>
<keyword evidence="3" id="KW-1185">Reference proteome</keyword>